<comment type="caution">
    <text evidence="2">The sequence shown here is derived from an EMBL/GenBank/DDBJ whole genome shotgun (WGS) entry which is preliminary data.</text>
</comment>
<dbReference type="InterPro" id="IPR011437">
    <property type="entry name" value="DUF1540"/>
</dbReference>
<organism evidence="2 3">
    <name type="scientific">Candidatus Blautia gallistercoris</name>
    <dbReference type="NCBI Taxonomy" id="2838490"/>
    <lineage>
        <taxon>Bacteria</taxon>
        <taxon>Bacillati</taxon>
        <taxon>Bacillota</taxon>
        <taxon>Clostridia</taxon>
        <taxon>Lachnospirales</taxon>
        <taxon>Lachnospiraceae</taxon>
        <taxon>Blautia</taxon>
    </lineage>
</organism>
<evidence type="ECO:0000313" key="3">
    <source>
        <dbReference type="Proteomes" id="UP000886817"/>
    </source>
</evidence>
<proteinExistence type="predicted"/>
<gene>
    <name evidence="2" type="ORF">IAA45_03985</name>
</gene>
<feature type="domain" description="DUF1540" evidence="1">
    <location>
        <begin position="5"/>
        <end position="42"/>
    </location>
</feature>
<dbReference type="EMBL" id="DXEX01000092">
    <property type="protein sequence ID" value="HIX58860.1"/>
    <property type="molecule type" value="Genomic_DNA"/>
</dbReference>
<name>A0A9D1WGX8_9FIRM</name>
<sequence>MPNLRCTATTCYYNTDNLCSKGDIKVDGVQATAADETSCASFRERSQFTNQSCSSCGCKTIQVDCKACSCVYNENEQCAAGSVDIAGTDACSSQDTRCGTFQCK</sequence>
<dbReference type="Proteomes" id="UP000886817">
    <property type="component" value="Unassembled WGS sequence"/>
</dbReference>
<evidence type="ECO:0000259" key="1">
    <source>
        <dbReference type="Pfam" id="PF07561"/>
    </source>
</evidence>
<dbReference type="AlphaFoldDB" id="A0A9D1WGX8"/>
<protein>
    <submittedName>
        <fullName evidence="2">DUF1540 domain-containing protein</fullName>
    </submittedName>
</protein>
<dbReference type="Pfam" id="PF07561">
    <property type="entry name" value="DUF1540"/>
    <property type="match status" value="2"/>
</dbReference>
<evidence type="ECO:0000313" key="2">
    <source>
        <dbReference type="EMBL" id="HIX58860.1"/>
    </source>
</evidence>
<reference evidence="2" key="2">
    <citation type="submission" date="2021-04" db="EMBL/GenBank/DDBJ databases">
        <authorList>
            <person name="Gilroy R."/>
        </authorList>
    </citation>
    <scope>NUCLEOTIDE SEQUENCE</scope>
    <source>
        <strain evidence="2">ChiSjej1B19-8411</strain>
    </source>
</reference>
<feature type="domain" description="DUF1540" evidence="1">
    <location>
        <begin position="63"/>
        <end position="101"/>
    </location>
</feature>
<reference evidence="2" key="1">
    <citation type="journal article" date="2021" name="PeerJ">
        <title>Extensive microbial diversity within the chicken gut microbiome revealed by metagenomics and culture.</title>
        <authorList>
            <person name="Gilroy R."/>
            <person name="Ravi A."/>
            <person name="Getino M."/>
            <person name="Pursley I."/>
            <person name="Horton D.L."/>
            <person name="Alikhan N.F."/>
            <person name="Baker D."/>
            <person name="Gharbi K."/>
            <person name="Hall N."/>
            <person name="Watson M."/>
            <person name="Adriaenssens E.M."/>
            <person name="Foster-Nyarko E."/>
            <person name="Jarju S."/>
            <person name="Secka A."/>
            <person name="Antonio M."/>
            <person name="Oren A."/>
            <person name="Chaudhuri R.R."/>
            <person name="La Ragione R."/>
            <person name="Hildebrand F."/>
            <person name="Pallen M.J."/>
        </authorList>
    </citation>
    <scope>NUCLEOTIDE SEQUENCE</scope>
    <source>
        <strain evidence="2">ChiSjej1B19-8411</strain>
    </source>
</reference>
<accession>A0A9D1WGX8</accession>